<dbReference type="CDD" id="cd00609">
    <property type="entry name" value="AAT_like"/>
    <property type="match status" value="1"/>
</dbReference>
<dbReference type="AlphaFoldDB" id="A0A9P5L7Z4"/>
<dbReference type="EC" id="2.6.1.1" evidence="7"/>
<dbReference type="InterPro" id="IPR004838">
    <property type="entry name" value="NHTrfase_class1_PyrdxlP-BS"/>
</dbReference>
<dbReference type="PANTHER" id="PTHR11879">
    <property type="entry name" value="ASPARTATE AMINOTRANSFERASE"/>
    <property type="match status" value="1"/>
</dbReference>
<protein>
    <recommendedName>
        <fullName evidence="7">Aspartate aminotransferase</fullName>
        <ecNumber evidence="7">2.6.1.1</ecNumber>
    </recommendedName>
</protein>
<dbReference type="GO" id="GO:0030170">
    <property type="term" value="F:pyridoxal phosphate binding"/>
    <property type="evidence" value="ECO:0007669"/>
    <property type="project" value="InterPro"/>
</dbReference>
<dbReference type="GO" id="GO:0006520">
    <property type="term" value="P:amino acid metabolic process"/>
    <property type="evidence" value="ECO:0007669"/>
    <property type="project" value="InterPro"/>
</dbReference>
<keyword evidence="4 7" id="KW-0032">Aminotransferase</keyword>
<dbReference type="OrthoDB" id="6752799at2759"/>
<comment type="catalytic activity">
    <reaction evidence="7">
        <text>L-aspartate + 2-oxoglutarate = oxaloacetate + L-glutamate</text>
        <dbReference type="Rhea" id="RHEA:21824"/>
        <dbReference type="ChEBI" id="CHEBI:16452"/>
        <dbReference type="ChEBI" id="CHEBI:16810"/>
        <dbReference type="ChEBI" id="CHEBI:29985"/>
        <dbReference type="ChEBI" id="CHEBI:29991"/>
        <dbReference type="EC" id="2.6.1.1"/>
    </reaction>
</comment>
<evidence type="ECO:0000256" key="5">
    <source>
        <dbReference type="ARBA" id="ARBA00022679"/>
    </source>
</evidence>
<evidence type="ECO:0000256" key="6">
    <source>
        <dbReference type="ARBA" id="ARBA00022898"/>
    </source>
</evidence>
<evidence type="ECO:0000256" key="1">
    <source>
        <dbReference type="ARBA" id="ARBA00001933"/>
    </source>
</evidence>
<dbReference type="FunFam" id="3.90.1150.10:FF:000001">
    <property type="entry name" value="Aspartate aminotransferase"/>
    <property type="match status" value="1"/>
</dbReference>
<dbReference type="Proteomes" id="UP000722485">
    <property type="component" value="Unassembled WGS sequence"/>
</dbReference>
<comment type="subunit">
    <text evidence="3 7">Homodimer.</text>
</comment>
<comment type="similarity">
    <text evidence="2">Belongs to the class-I pyridoxal-phosphate-dependent aminotransferase family.</text>
</comment>
<evidence type="ECO:0000256" key="2">
    <source>
        <dbReference type="ARBA" id="ARBA00007441"/>
    </source>
</evidence>
<dbReference type="GO" id="GO:0004069">
    <property type="term" value="F:L-aspartate:2-oxoglutarate aminotransferase activity"/>
    <property type="evidence" value="ECO:0007669"/>
    <property type="project" value="UniProtKB-EC"/>
</dbReference>
<dbReference type="Gene3D" id="3.40.640.10">
    <property type="entry name" value="Type I PLP-dependent aspartate aminotransferase-like (Major domain)"/>
    <property type="match status" value="1"/>
</dbReference>
<evidence type="ECO:0000313" key="10">
    <source>
        <dbReference type="Proteomes" id="UP000722485"/>
    </source>
</evidence>
<keyword evidence="6" id="KW-0663">Pyridoxal phosphate</keyword>
<keyword evidence="5 7" id="KW-0808">Transferase</keyword>
<dbReference type="Gene3D" id="3.90.1150.10">
    <property type="entry name" value="Aspartate Aminotransferase, domain 1"/>
    <property type="match status" value="2"/>
</dbReference>
<dbReference type="EMBL" id="JAANBB010000135">
    <property type="protein sequence ID" value="KAF7548943.1"/>
    <property type="molecule type" value="Genomic_DNA"/>
</dbReference>
<proteinExistence type="inferred from homology"/>
<dbReference type="PRINTS" id="PR00799">
    <property type="entry name" value="TRANSAMINASE"/>
</dbReference>
<evidence type="ECO:0000256" key="7">
    <source>
        <dbReference type="RuleBase" id="RU000480"/>
    </source>
</evidence>
<organism evidence="9 10">
    <name type="scientific">Cylindrodendrum hubeiense</name>
    <dbReference type="NCBI Taxonomy" id="595255"/>
    <lineage>
        <taxon>Eukaryota</taxon>
        <taxon>Fungi</taxon>
        <taxon>Dikarya</taxon>
        <taxon>Ascomycota</taxon>
        <taxon>Pezizomycotina</taxon>
        <taxon>Sordariomycetes</taxon>
        <taxon>Hypocreomycetidae</taxon>
        <taxon>Hypocreales</taxon>
        <taxon>Nectriaceae</taxon>
        <taxon>Cylindrodendrum</taxon>
    </lineage>
</organism>
<evidence type="ECO:0000313" key="9">
    <source>
        <dbReference type="EMBL" id="KAF7548943.1"/>
    </source>
</evidence>
<dbReference type="SUPFAM" id="SSF53383">
    <property type="entry name" value="PLP-dependent transferases"/>
    <property type="match status" value="1"/>
</dbReference>
<comment type="caution">
    <text evidence="9">The sequence shown here is derived from an EMBL/GenBank/DDBJ whole genome shotgun (WGS) entry which is preliminary data.</text>
</comment>
<dbReference type="InterPro" id="IPR015421">
    <property type="entry name" value="PyrdxlP-dep_Trfase_major"/>
</dbReference>
<dbReference type="InterPro" id="IPR015422">
    <property type="entry name" value="PyrdxlP-dep_Trfase_small"/>
</dbReference>
<accession>A0A9P5L7Z4</accession>
<dbReference type="PANTHER" id="PTHR11879:SF55">
    <property type="entry name" value="GLUTAMATE OXALOACETATE TRANSAMINASE 1, ISOFORM B"/>
    <property type="match status" value="1"/>
</dbReference>
<name>A0A9P5L7Z4_9HYPO</name>
<keyword evidence="10" id="KW-1185">Reference proteome</keyword>
<dbReference type="InterPro" id="IPR000796">
    <property type="entry name" value="Asp_trans"/>
</dbReference>
<evidence type="ECO:0000256" key="4">
    <source>
        <dbReference type="ARBA" id="ARBA00022576"/>
    </source>
</evidence>
<comment type="cofactor">
    <cofactor evidence="1">
        <name>pyridoxal 5'-phosphate</name>
        <dbReference type="ChEBI" id="CHEBI:597326"/>
    </cofactor>
</comment>
<sequence length="384" mass="42428">MSTDSQSTFFGGAKLITPDPIFEVTKRYLADKDPKKVNLGQGAYRDENGAPWILPSVRAATESIAGCGHEYLPIEGLNTFREEAAKLVFGGTTAWKEDRAETGIKKVFITDPTWSNHDLLFASMGYEVNKIPYFKNGEFDHEGFVKVLKTADRQSAIVLHACAHNPTGCDPSREQWKEISAIIKETGAFPIFDSAYLGFNSGSFDEDAWIIRYMVEDLGLEAAVCMSFAKSMGLYGERVGLVACVTKSPETARALFSLLQNAQRATVSNPPVYGARIAAAVLGNPEIAKQWAQDLITMSSRILTMRKKLYSELLRLETPGDWSHIVKQNGMFGYTGISSTQIVELEVNHHVYMANTSRISLAGLNEGNVEYFAKALDQVVRTIQ</sequence>
<reference evidence="9" key="1">
    <citation type="submission" date="2020-03" db="EMBL/GenBank/DDBJ databases">
        <title>Draft Genome Sequence of Cylindrodendrum hubeiense.</title>
        <authorList>
            <person name="Buettner E."/>
            <person name="Kellner H."/>
        </authorList>
    </citation>
    <scope>NUCLEOTIDE SEQUENCE</scope>
    <source>
        <strain evidence="9">IHI 201604</strain>
    </source>
</reference>
<evidence type="ECO:0000256" key="3">
    <source>
        <dbReference type="ARBA" id="ARBA00011738"/>
    </source>
</evidence>
<dbReference type="InterPro" id="IPR015424">
    <property type="entry name" value="PyrdxlP-dep_Trfase"/>
</dbReference>
<feature type="domain" description="Aminotransferase class I/classII large" evidence="8">
    <location>
        <begin position="35"/>
        <end position="376"/>
    </location>
</feature>
<evidence type="ECO:0000259" key="8">
    <source>
        <dbReference type="Pfam" id="PF00155"/>
    </source>
</evidence>
<dbReference type="InterPro" id="IPR004839">
    <property type="entry name" value="Aminotransferase_I/II_large"/>
</dbReference>
<comment type="miscellaneous">
    <text evidence="7">In eukaryotes there are cytoplasmic, mitochondrial and chloroplastic isozymes.</text>
</comment>
<dbReference type="Pfam" id="PF00155">
    <property type="entry name" value="Aminotran_1_2"/>
    <property type="match status" value="1"/>
</dbReference>
<dbReference type="PROSITE" id="PS00105">
    <property type="entry name" value="AA_TRANSFER_CLASS_1"/>
    <property type="match status" value="1"/>
</dbReference>
<gene>
    <name evidence="9" type="ORF">G7Z17_g6745</name>
</gene>